<dbReference type="InterPro" id="IPR031481">
    <property type="entry name" value="Glyco_tran_10_N"/>
</dbReference>
<proteinExistence type="inferred from homology"/>
<feature type="domain" description="Fucosyltransferase C-terminal" evidence="13">
    <location>
        <begin position="219"/>
        <end position="391"/>
    </location>
</feature>
<name>A0AAV1L057_9NEOP</name>
<evidence type="ECO:0000256" key="10">
    <source>
        <dbReference type="ARBA" id="ARBA00023136"/>
    </source>
</evidence>
<feature type="transmembrane region" description="Helical" evidence="12">
    <location>
        <begin position="16"/>
        <end position="33"/>
    </location>
</feature>
<dbReference type="InterPro" id="IPR055270">
    <property type="entry name" value="Glyco_tran_10_C"/>
</dbReference>
<comment type="caution">
    <text evidence="15">The sequence shown here is derived from an EMBL/GenBank/DDBJ whole genome shotgun (WGS) entry which is preliminary data.</text>
</comment>
<dbReference type="Gene3D" id="3.40.50.11660">
    <property type="entry name" value="Glycosyl transferase family 10, C-terminal domain"/>
    <property type="match status" value="1"/>
</dbReference>
<comment type="subcellular location">
    <subcellularLocation>
        <location evidence="1 12">Golgi apparatus</location>
        <location evidence="1 12">Golgi stack membrane</location>
        <topology evidence="1 12">Single-pass type II membrane protein</topology>
    </subcellularLocation>
</comment>
<accession>A0AAV1L057</accession>
<dbReference type="InterPro" id="IPR001503">
    <property type="entry name" value="Glyco_trans_10"/>
</dbReference>
<evidence type="ECO:0000256" key="11">
    <source>
        <dbReference type="ARBA" id="ARBA00023180"/>
    </source>
</evidence>
<evidence type="ECO:0000256" key="2">
    <source>
        <dbReference type="ARBA" id="ARBA00004922"/>
    </source>
</evidence>
<evidence type="ECO:0000256" key="6">
    <source>
        <dbReference type="ARBA" id="ARBA00022692"/>
    </source>
</evidence>
<dbReference type="AlphaFoldDB" id="A0AAV1L057"/>
<comment type="similarity">
    <text evidence="3 12">Belongs to the glycosyltransferase 10 family.</text>
</comment>
<dbReference type="GO" id="GO:0008417">
    <property type="term" value="F:fucosyltransferase activity"/>
    <property type="evidence" value="ECO:0007669"/>
    <property type="project" value="InterPro"/>
</dbReference>
<keyword evidence="5 12" id="KW-0808">Transferase</keyword>
<dbReference type="GO" id="GO:0032580">
    <property type="term" value="C:Golgi cisterna membrane"/>
    <property type="evidence" value="ECO:0007669"/>
    <property type="project" value="UniProtKB-SubCell"/>
</dbReference>
<keyword evidence="6 12" id="KW-0812">Transmembrane</keyword>
<keyword evidence="16" id="KW-1185">Reference proteome</keyword>
<evidence type="ECO:0000256" key="1">
    <source>
        <dbReference type="ARBA" id="ARBA00004447"/>
    </source>
</evidence>
<keyword evidence="4 12" id="KW-0328">Glycosyltransferase</keyword>
<sequence>MLHWKRMIFPVKFKKITYVFFISISIIVIYFRLHFKNVVDNVITDIEVNKNKSNEVKSQKCLRDVIKYILLWINPKNRQEENVDRSLYSFSRRNCAWNNCYLTVERQLISDFSQYSVILFKGADIEYIQNSLDLPKNRYPNQKYVFVSEDLAAPYTTCGRQWDGFFNWTWTYKLDSDLIWNSFVIRDVNGTIIGPKQNMNWIKLRDMKPIDSKFIMNLRSKTKIAAWFTSNCRTQSLREMFVNELQKYLDEYNLQIDIYGKCGNHRCPKVLMKRCLKMVEREYYFYLAFENTLSEDYVTNIILHALNHNAVPVVLGGANYTRFMPDGAYLNALEYGPEKLARRMFEIMQNLSLYQKFFRWKQHYSYHAHDEAPETDNYCRLCALVNNRKEFNTFSLKKNFTNWWTPKGKCLKD</sequence>
<dbReference type="InterPro" id="IPR038577">
    <property type="entry name" value="GT10-like_C_sf"/>
</dbReference>
<keyword evidence="10 12" id="KW-0472">Membrane</keyword>
<evidence type="ECO:0000313" key="15">
    <source>
        <dbReference type="EMBL" id="CAK1588746.1"/>
    </source>
</evidence>
<dbReference type="SUPFAM" id="SSF53756">
    <property type="entry name" value="UDP-Glycosyltransferase/glycogen phosphorylase"/>
    <property type="match status" value="1"/>
</dbReference>
<protein>
    <recommendedName>
        <fullName evidence="12">Fucosyltransferase</fullName>
        <ecNumber evidence="12">2.4.1.-</ecNumber>
    </recommendedName>
</protein>
<organism evidence="15 16">
    <name type="scientific">Parnassius mnemosyne</name>
    <name type="common">clouded apollo</name>
    <dbReference type="NCBI Taxonomy" id="213953"/>
    <lineage>
        <taxon>Eukaryota</taxon>
        <taxon>Metazoa</taxon>
        <taxon>Ecdysozoa</taxon>
        <taxon>Arthropoda</taxon>
        <taxon>Hexapoda</taxon>
        <taxon>Insecta</taxon>
        <taxon>Pterygota</taxon>
        <taxon>Neoptera</taxon>
        <taxon>Endopterygota</taxon>
        <taxon>Lepidoptera</taxon>
        <taxon>Glossata</taxon>
        <taxon>Ditrysia</taxon>
        <taxon>Papilionoidea</taxon>
        <taxon>Papilionidae</taxon>
        <taxon>Parnassiinae</taxon>
        <taxon>Parnassini</taxon>
        <taxon>Parnassius</taxon>
        <taxon>Driopa</taxon>
    </lineage>
</organism>
<comment type="pathway">
    <text evidence="2">Protein modification; protein glycosylation.</text>
</comment>
<evidence type="ECO:0000256" key="5">
    <source>
        <dbReference type="ARBA" id="ARBA00022679"/>
    </source>
</evidence>
<evidence type="ECO:0000313" key="16">
    <source>
        <dbReference type="Proteomes" id="UP001314205"/>
    </source>
</evidence>
<evidence type="ECO:0000256" key="3">
    <source>
        <dbReference type="ARBA" id="ARBA00008919"/>
    </source>
</evidence>
<dbReference type="EMBL" id="CAVLGL010000082">
    <property type="protein sequence ID" value="CAK1588746.1"/>
    <property type="molecule type" value="Genomic_DNA"/>
</dbReference>
<evidence type="ECO:0000259" key="13">
    <source>
        <dbReference type="Pfam" id="PF00852"/>
    </source>
</evidence>
<keyword evidence="8 12" id="KW-1133">Transmembrane helix</keyword>
<dbReference type="Pfam" id="PF00852">
    <property type="entry name" value="Glyco_transf_10"/>
    <property type="match status" value="1"/>
</dbReference>
<evidence type="ECO:0000256" key="8">
    <source>
        <dbReference type="ARBA" id="ARBA00022989"/>
    </source>
</evidence>
<evidence type="ECO:0000256" key="12">
    <source>
        <dbReference type="RuleBase" id="RU003832"/>
    </source>
</evidence>
<keyword evidence="7" id="KW-0735">Signal-anchor</keyword>
<dbReference type="PANTHER" id="PTHR48438:SF1">
    <property type="entry name" value="ALPHA-(1,3)-FUCOSYLTRANSFERASE C-RELATED"/>
    <property type="match status" value="1"/>
</dbReference>
<keyword evidence="9 12" id="KW-0333">Golgi apparatus</keyword>
<dbReference type="PANTHER" id="PTHR48438">
    <property type="entry name" value="ALPHA-(1,3)-FUCOSYLTRANSFERASE C-RELATED"/>
    <property type="match status" value="1"/>
</dbReference>
<reference evidence="15 16" key="1">
    <citation type="submission" date="2023-11" db="EMBL/GenBank/DDBJ databases">
        <authorList>
            <person name="Hedman E."/>
            <person name="Englund M."/>
            <person name="Stromberg M."/>
            <person name="Nyberg Akerstrom W."/>
            <person name="Nylinder S."/>
            <person name="Jareborg N."/>
            <person name="Kallberg Y."/>
            <person name="Kronander E."/>
        </authorList>
    </citation>
    <scope>NUCLEOTIDE SEQUENCE [LARGE SCALE GENOMIC DNA]</scope>
</reference>
<evidence type="ECO:0000256" key="7">
    <source>
        <dbReference type="ARBA" id="ARBA00022968"/>
    </source>
</evidence>
<evidence type="ECO:0000256" key="9">
    <source>
        <dbReference type="ARBA" id="ARBA00023034"/>
    </source>
</evidence>
<evidence type="ECO:0000256" key="4">
    <source>
        <dbReference type="ARBA" id="ARBA00022676"/>
    </source>
</evidence>
<dbReference type="Pfam" id="PF17039">
    <property type="entry name" value="Glyco_tran_10_N"/>
    <property type="match status" value="1"/>
</dbReference>
<feature type="domain" description="Fucosyltransferase N-terminal" evidence="14">
    <location>
        <begin position="67"/>
        <end position="180"/>
    </location>
</feature>
<keyword evidence="11" id="KW-0325">Glycoprotein</keyword>
<dbReference type="EC" id="2.4.1.-" evidence="12"/>
<dbReference type="Proteomes" id="UP001314205">
    <property type="component" value="Unassembled WGS sequence"/>
</dbReference>
<gene>
    <name evidence="15" type="ORF">PARMNEM_LOCUS9344</name>
</gene>
<evidence type="ECO:0000259" key="14">
    <source>
        <dbReference type="Pfam" id="PF17039"/>
    </source>
</evidence>